<dbReference type="EMBL" id="CACRXK020009093">
    <property type="protein sequence ID" value="CAB4016379.1"/>
    <property type="molecule type" value="Genomic_DNA"/>
</dbReference>
<accession>A0A6S7IHD4</accession>
<dbReference type="OrthoDB" id="428159at2759"/>
<dbReference type="AlphaFoldDB" id="A0A6S7IHD4"/>
<protein>
    <submittedName>
        <fullName evidence="1">Uncharacterized protein</fullName>
    </submittedName>
</protein>
<comment type="caution">
    <text evidence="1">The sequence shown here is derived from an EMBL/GenBank/DDBJ whole genome shotgun (WGS) entry which is preliminary data.</text>
</comment>
<dbReference type="Proteomes" id="UP001152795">
    <property type="component" value="Unassembled WGS sequence"/>
</dbReference>
<keyword evidence="2" id="KW-1185">Reference proteome</keyword>
<reference evidence="1" key="1">
    <citation type="submission" date="2020-04" db="EMBL/GenBank/DDBJ databases">
        <authorList>
            <person name="Alioto T."/>
            <person name="Alioto T."/>
            <person name="Gomez Garrido J."/>
        </authorList>
    </citation>
    <scope>NUCLEOTIDE SEQUENCE</scope>
    <source>
        <strain evidence="1">A484AB</strain>
    </source>
</reference>
<organism evidence="1 2">
    <name type="scientific">Paramuricea clavata</name>
    <name type="common">Red gorgonian</name>
    <name type="synonym">Violescent sea-whip</name>
    <dbReference type="NCBI Taxonomy" id="317549"/>
    <lineage>
        <taxon>Eukaryota</taxon>
        <taxon>Metazoa</taxon>
        <taxon>Cnidaria</taxon>
        <taxon>Anthozoa</taxon>
        <taxon>Octocorallia</taxon>
        <taxon>Malacalcyonacea</taxon>
        <taxon>Plexauridae</taxon>
        <taxon>Paramuricea</taxon>
    </lineage>
</organism>
<evidence type="ECO:0000313" key="1">
    <source>
        <dbReference type="EMBL" id="CAB4016379.1"/>
    </source>
</evidence>
<sequence>MHQASSELPSGIEWNDKGTGSVEDRRMVHFGESMPRRATWHWGTLLQTTTWNRPMHSLPSMPASEKIWWVLGVLNSRYIWNDQGSGARLDGSVWQVDGPGLAGFFKVENGYQKPALPIFLLPAMLVQEK</sequence>
<evidence type="ECO:0000313" key="2">
    <source>
        <dbReference type="Proteomes" id="UP001152795"/>
    </source>
</evidence>
<gene>
    <name evidence="1" type="ORF">PACLA_8A042953</name>
</gene>
<name>A0A6S7IHD4_PARCT</name>
<proteinExistence type="predicted"/>